<comment type="caution">
    <text evidence="2">The sequence shown here is derived from an EMBL/GenBank/DDBJ whole genome shotgun (WGS) entry which is preliminary data.</text>
</comment>
<reference evidence="2 3" key="1">
    <citation type="journal article" date="2019" name="Int. J. Syst. Evol. Microbiol.">
        <title>The Global Catalogue of Microorganisms (GCM) 10K type strain sequencing project: providing services to taxonomists for standard genome sequencing and annotation.</title>
        <authorList>
            <consortium name="The Broad Institute Genomics Platform"/>
            <consortium name="The Broad Institute Genome Sequencing Center for Infectious Disease"/>
            <person name="Wu L."/>
            <person name="Ma J."/>
        </authorList>
    </citation>
    <scope>NUCLEOTIDE SEQUENCE [LARGE SCALE GENOMIC DNA]</scope>
    <source>
        <strain evidence="2 3">JCM 14306</strain>
    </source>
</reference>
<evidence type="ECO:0000313" key="2">
    <source>
        <dbReference type="EMBL" id="GAA1651578.1"/>
    </source>
</evidence>
<keyword evidence="3" id="KW-1185">Reference proteome</keyword>
<dbReference type="EMBL" id="BAAANE010000008">
    <property type="protein sequence ID" value="GAA1651578.1"/>
    <property type="molecule type" value="Genomic_DNA"/>
</dbReference>
<evidence type="ECO:0000313" key="3">
    <source>
        <dbReference type="Proteomes" id="UP001501319"/>
    </source>
</evidence>
<dbReference type="InterPro" id="IPR016181">
    <property type="entry name" value="Acyl_CoA_acyltransferase"/>
</dbReference>
<dbReference type="Pfam" id="PF00583">
    <property type="entry name" value="Acetyltransf_1"/>
    <property type="match status" value="1"/>
</dbReference>
<name>A0ABN2FKP5_9ACTN</name>
<accession>A0ABN2FKP5</accession>
<dbReference type="InterPro" id="IPR000182">
    <property type="entry name" value="GNAT_dom"/>
</dbReference>
<dbReference type="RefSeq" id="WP_344114407.1">
    <property type="nucleotide sequence ID" value="NZ_BAAANE010000008.1"/>
</dbReference>
<evidence type="ECO:0000259" key="1">
    <source>
        <dbReference type="PROSITE" id="PS51186"/>
    </source>
</evidence>
<gene>
    <name evidence="2" type="ORF">GCM10009744_49170</name>
</gene>
<organism evidence="2 3">
    <name type="scientific">Kribbella alba</name>
    <dbReference type="NCBI Taxonomy" id="190197"/>
    <lineage>
        <taxon>Bacteria</taxon>
        <taxon>Bacillati</taxon>
        <taxon>Actinomycetota</taxon>
        <taxon>Actinomycetes</taxon>
        <taxon>Propionibacteriales</taxon>
        <taxon>Kribbellaceae</taxon>
        <taxon>Kribbella</taxon>
    </lineage>
</organism>
<sequence>MGWYDALEAGELISRPSDYESNRFGVSVDRITVSASAGTQLNEVLAAVARSTADVVVLRYPAREVHWFAALTGGSRTAVLADSLVYWSLPVGKGRRPAPLAGFNAGLEREVDDDLVDDLVGDIFGDYGNHYCANPLFDRALALAGYQEWARRSIAAGGAVVLRGPDRRVLGLATVDQEPSWTEIELAGVVPSEQGRGRYGHLLAAVEDAATSKRLVISTQGHNTGVQRAWARYGFEPVHTLLTVHLVTPGLPLGEALRSGREG</sequence>
<feature type="domain" description="N-acetyltransferase" evidence="1">
    <location>
        <begin position="106"/>
        <end position="258"/>
    </location>
</feature>
<dbReference type="SUPFAM" id="SSF55729">
    <property type="entry name" value="Acyl-CoA N-acyltransferases (Nat)"/>
    <property type="match status" value="1"/>
</dbReference>
<dbReference type="PROSITE" id="PS51186">
    <property type="entry name" value="GNAT"/>
    <property type="match status" value="1"/>
</dbReference>
<dbReference type="Proteomes" id="UP001501319">
    <property type="component" value="Unassembled WGS sequence"/>
</dbReference>
<proteinExistence type="predicted"/>
<dbReference type="Gene3D" id="3.40.630.30">
    <property type="match status" value="1"/>
</dbReference>
<protein>
    <recommendedName>
        <fullName evidence="1">N-acetyltransferase domain-containing protein</fullName>
    </recommendedName>
</protein>